<dbReference type="InterPro" id="IPR052048">
    <property type="entry name" value="ST_Response_Regulator"/>
</dbReference>
<evidence type="ECO:0000259" key="2">
    <source>
        <dbReference type="PROSITE" id="PS50110"/>
    </source>
</evidence>
<dbReference type="SUPFAM" id="SSF52172">
    <property type="entry name" value="CheY-like"/>
    <property type="match status" value="1"/>
</dbReference>
<dbReference type="Pfam" id="PF00072">
    <property type="entry name" value="Response_reg"/>
    <property type="match status" value="1"/>
</dbReference>
<dbReference type="AlphaFoldDB" id="A0A8T9MYJ0"/>
<dbReference type="KEGG" id="ckh:LVJ77_00660"/>
<dbReference type="Proteomes" id="UP000831534">
    <property type="component" value="Chromosome"/>
</dbReference>
<organism evidence="3 4">
    <name type="scientific">Conchiformibius kuhniae</name>
    <dbReference type="NCBI Taxonomy" id="211502"/>
    <lineage>
        <taxon>Bacteria</taxon>
        <taxon>Pseudomonadati</taxon>
        <taxon>Pseudomonadota</taxon>
        <taxon>Betaproteobacteria</taxon>
        <taxon>Neisseriales</taxon>
        <taxon>Neisseriaceae</taxon>
        <taxon>Conchiformibius</taxon>
    </lineage>
</organism>
<keyword evidence="1" id="KW-0597">Phosphoprotein</keyword>
<dbReference type="EMBL" id="CP091521">
    <property type="protein sequence ID" value="UOP04913.1"/>
    <property type="molecule type" value="Genomic_DNA"/>
</dbReference>
<protein>
    <submittedName>
        <fullName evidence="3">Response regulator</fullName>
    </submittedName>
</protein>
<dbReference type="PANTHER" id="PTHR43228:SF1">
    <property type="entry name" value="TWO-COMPONENT RESPONSE REGULATOR ARR22"/>
    <property type="match status" value="1"/>
</dbReference>
<accession>A0A8T9MYJ0</accession>
<dbReference type="RefSeq" id="WP_027009012.1">
    <property type="nucleotide sequence ID" value="NZ_CP091521.1"/>
</dbReference>
<name>A0A8T9MYJ0_9NEIS</name>
<evidence type="ECO:0000313" key="3">
    <source>
        <dbReference type="EMBL" id="UOP04913.1"/>
    </source>
</evidence>
<dbReference type="InterPro" id="IPR001789">
    <property type="entry name" value="Sig_transdc_resp-reg_receiver"/>
</dbReference>
<dbReference type="PANTHER" id="PTHR43228">
    <property type="entry name" value="TWO-COMPONENT RESPONSE REGULATOR"/>
    <property type="match status" value="1"/>
</dbReference>
<proteinExistence type="predicted"/>
<dbReference type="SMART" id="SM00448">
    <property type="entry name" value="REC"/>
    <property type="match status" value="1"/>
</dbReference>
<dbReference type="Gene3D" id="3.40.50.2300">
    <property type="match status" value="1"/>
</dbReference>
<keyword evidence="4" id="KW-1185">Reference proteome</keyword>
<dbReference type="PROSITE" id="PS50110">
    <property type="entry name" value="RESPONSE_REGULATORY"/>
    <property type="match status" value="1"/>
</dbReference>
<feature type="domain" description="Response regulatory" evidence="2">
    <location>
        <begin position="4"/>
        <end position="119"/>
    </location>
</feature>
<reference evidence="3" key="2">
    <citation type="submission" date="2024-09" db="EMBL/GenBank/DDBJ databases">
        <authorList>
            <person name="Veyrier F.J."/>
        </authorList>
    </citation>
    <scope>NUCLEOTIDE SEQUENCE</scope>
    <source>
        <strain evidence="3">17694</strain>
    </source>
</reference>
<evidence type="ECO:0000313" key="4">
    <source>
        <dbReference type="Proteomes" id="UP000831534"/>
    </source>
</evidence>
<sequence>MVRTIMIVDDSNVIRNRISRSSKEVEFEVVATANNGMEAVELYRRHHPDLVTMDLTMPKMDGLECIRQICAADEEANILVISALSDKATGIKALEFGARGFICKPFSDEELIQALLEMMEG</sequence>
<dbReference type="InterPro" id="IPR011006">
    <property type="entry name" value="CheY-like_superfamily"/>
</dbReference>
<dbReference type="GO" id="GO:0000160">
    <property type="term" value="P:phosphorelay signal transduction system"/>
    <property type="evidence" value="ECO:0007669"/>
    <property type="project" value="InterPro"/>
</dbReference>
<evidence type="ECO:0000256" key="1">
    <source>
        <dbReference type="PROSITE-ProRule" id="PRU00169"/>
    </source>
</evidence>
<gene>
    <name evidence="3" type="ORF">LVJ77_00660</name>
</gene>
<feature type="modified residue" description="4-aspartylphosphate" evidence="1">
    <location>
        <position position="54"/>
    </location>
</feature>
<reference evidence="3" key="1">
    <citation type="journal article" date="2022" name="Res Sq">
        <title>Evolution of multicellular longitudinally dividing oral cavity symbionts (Neisseriaceae).</title>
        <authorList>
            <person name="Nyongesa S."/>
            <person name="Weber P."/>
            <person name="Bernet E."/>
            <person name="Pullido F."/>
            <person name="Nieckarz M."/>
            <person name="Delaby M."/>
            <person name="Nieves C."/>
            <person name="Viehboeck T."/>
            <person name="Krause N."/>
            <person name="Rivera-Millot A."/>
            <person name="Nakamura A."/>
            <person name="Vischer N."/>
            <person name="VanNieuwenhze M."/>
            <person name="Brun Y."/>
            <person name="Cava F."/>
            <person name="Bulgheresi S."/>
            <person name="Veyrier F."/>
        </authorList>
    </citation>
    <scope>NUCLEOTIDE SEQUENCE</scope>
    <source>
        <strain evidence="3">17694</strain>
    </source>
</reference>